<dbReference type="SUPFAM" id="SSF88874">
    <property type="entry name" value="Receptor-binding domain of short tail fibre protein gp12"/>
    <property type="match status" value="1"/>
</dbReference>
<evidence type="ECO:0000313" key="2">
    <source>
        <dbReference type="EMBL" id="MFC5569284.1"/>
    </source>
</evidence>
<dbReference type="InterPro" id="IPR037053">
    <property type="entry name" value="Phage_tail_collar_dom_sf"/>
</dbReference>
<gene>
    <name evidence="2" type="ORF">ACFPN1_04270</name>
</gene>
<dbReference type="EMBL" id="JBHSNM010000001">
    <property type="protein sequence ID" value="MFC5569284.1"/>
    <property type="molecule type" value="Genomic_DNA"/>
</dbReference>
<organism evidence="2 3">
    <name type="scientific">Lysobacter yangpyeongensis</name>
    <dbReference type="NCBI Taxonomy" id="346182"/>
    <lineage>
        <taxon>Bacteria</taxon>
        <taxon>Pseudomonadati</taxon>
        <taxon>Pseudomonadota</taxon>
        <taxon>Gammaproteobacteria</taxon>
        <taxon>Lysobacterales</taxon>
        <taxon>Lysobacteraceae</taxon>
        <taxon>Lysobacter</taxon>
    </lineage>
</organism>
<comment type="caution">
    <text evidence="2">The sequence shown here is derived from an EMBL/GenBank/DDBJ whole genome shotgun (WGS) entry which is preliminary data.</text>
</comment>
<evidence type="ECO:0000313" key="3">
    <source>
        <dbReference type="Proteomes" id="UP001596036"/>
    </source>
</evidence>
<evidence type="ECO:0000259" key="1">
    <source>
        <dbReference type="Pfam" id="PF07484"/>
    </source>
</evidence>
<feature type="domain" description="Phage tail collar" evidence="1">
    <location>
        <begin position="7"/>
        <end position="63"/>
    </location>
</feature>
<reference evidence="3" key="1">
    <citation type="journal article" date="2019" name="Int. J. Syst. Evol. Microbiol.">
        <title>The Global Catalogue of Microorganisms (GCM) 10K type strain sequencing project: providing services to taxonomists for standard genome sequencing and annotation.</title>
        <authorList>
            <consortium name="The Broad Institute Genomics Platform"/>
            <consortium name="The Broad Institute Genome Sequencing Center for Infectious Disease"/>
            <person name="Wu L."/>
            <person name="Ma J."/>
        </authorList>
    </citation>
    <scope>NUCLEOTIDE SEQUENCE [LARGE SCALE GENOMIC DNA]</scope>
    <source>
        <strain evidence="3">KACC 11407</strain>
    </source>
</reference>
<dbReference type="Pfam" id="PF07484">
    <property type="entry name" value="Collar"/>
    <property type="match status" value="1"/>
</dbReference>
<accession>A0ABW0SKN4</accession>
<protein>
    <submittedName>
        <fullName evidence="2">Phage tail protein</fullName>
    </submittedName>
</protein>
<sequence length="167" mass="17653">MTEVFIGQILPVGFSFAPRNFAQCNGQLLPIAQNQALFSLLGTTYGGNGVTTFALPDMRGRTPIGYSDSNPIGTMSGSETVTLIQNNLPVHTHQLVGTTSDTNTRNPAGTLFGKSTANLYASSGGAQVALDSRTVAATGGTQPHENMQPYRVINFCIALQGIYPSRN</sequence>
<dbReference type="RefSeq" id="WP_386753276.1">
    <property type="nucleotide sequence ID" value="NZ_JBHSNM010000001.1"/>
</dbReference>
<proteinExistence type="predicted"/>
<keyword evidence="3" id="KW-1185">Reference proteome</keyword>
<dbReference type="InterPro" id="IPR011083">
    <property type="entry name" value="Phage_tail_collar_dom"/>
</dbReference>
<dbReference type="Proteomes" id="UP001596036">
    <property type="component" value="Unassembled WGS sequence"/>
</dbReference>
<dbReference type="Gene3D" id="3.90.1340.10">
    <property type="entry name" value="Phage tail collar domain"/>
    <property type="match status" value="1"/>
</dbReference>
<name>A0ABW0SKN4_9GAMM</name>